<feature type="domain" description="Protein kinase" evidence="12">
    <location>
        <begin position="13"/>
        <end position="269"/>
    </location>
</feature>
<evidence type="ECO:0000256" key="1">
    <source>
        <dbReference type="ARBA" id="ARBA00012513"/>
    </source>
</evidence>
<evidence type="ECO:0000259" key="13">
    <source>
        <dbReference type="PROSITE" id="PS50853"/>
    </source>
</evidence>
<dbReference type="RefSeq" id="WP_149160517.1">
    <property type="nucleotide sequence ID" value="NZ_CP043505.1"/>
</dbReference>
<keyword evidence="5" id="KW-0547">Nucleotide-binding</keyword>
<evidence type="ECO:0000256" key="3">
    <source>
        <dbReference type="ARBA" id="ARBA00022679"/>
    </source>
</evidence>
<dbReference type="Gene3D" id="1.10.510.10">
    <property type="entry name" value="Transferase(Phosphotransferase) domain 1"/>
    <property type="match status" value="1"/>
</dbReference>
<evidence type="ECO:0000256" key="10">
    <source>
        <dbReference type="SAM" id="MobiDB-lite"/>
    </source>
</evidence>
<keyword evidence="2" id="KW-0723">Serine/threonine-protein kinase</keyword>
<evidence type="ECO:0000259" key="12">
    <source>
        <dbReference type="PROSITE" id="PS50011"/>
    </source>
</evidence>
<keyword evidence="4" id="KW-0677">Repeat</keyword>
<dbReference type="CDD" id="cd06577">
    <property type="entry name" value="PASTA_pknB"/>
    <property type="match status" value="1"/>
</dbReference>
<dbReference type="FunFam" id="3.30.200.20:FF:000035">
    <property type="entry name" value="Serine/threonine protein kinase Stk1"/>
    <property type="match status" value="1"/>
</dbReference>
<proteinExistence type="predicted"/>
<dbReference type="SUPFAM" id="SSF56112">
    <property type="entry name" value="Protein kinase-like (PK-like)"/>
    <property type="match status" value="1"/>
</dbReference>
<dbReference type="PROSITE" id="PS50011">
    <property type="entry name" value="PROTEIN_KINASE_DOM"/>
    <property type="match status" value="1"/>
</dbReference>
<dbReference type="EC" id="2.7.11.1" evidence="1"/>
<evidence type="ECO:0000256" key="8">
    <source>
        <dbReference type="ARBA" id="ARBA00047899"/>
    </source>
</evidence>
<dbReference type="PANTHER" id="PTHR43289">
    <property type="entry name" value="MITOGEN-ACTIVATED PROTEIN KINASE KINASE KINASE 20-RELATED"/>
    <property type="match status" value="1"/>
</dbReference>
<dbReference type="AlphaFoldDB" id="A0A5C1YEG7"/>
<feature type="domain" description="Fibronectin type-III" evidence="13">
    <location>
        <begin position="465"/>
        <end position="559"/>
    </location>
</feature>
<evidence type="ECO:0000313" key="15">
    <source>
        <dbReference type="Proteomes" id="UP000324678"/>
    </source>
</evidence>
<dbReference type="PROSITE" id="PS00108">
    <property type="entry name" value="PROTEIN_KINASE_ST"/>
    <property type="match status" value="1"/>
</dbReference>
<dbReference type="Pfam" id="PF00069">
    <property type="entry name" value="Pkinase"/>
    <property type="match status" value="1"/>
</dbReference>
<feature type="compositionally biased region" description="Polar residues" evidence="10">
    <location>
        <begin position="545"/>
        <end position="555"/>
    </location>
</feature>
<dbReference type="InterPro" id="IPR000719">
    <property type="entry name" value="Prot_kinase_dom"/>
</dbReference>
<dbReference type="GO" id="GO:0045717">
    <property type="term" value="P:negative regulation of fatty acid biosynthetic process"/>
    <property type="evidence" value="ECO:0007669"/>
    <property type="project" value="UniProtKB-ARBA"/>
</dbReference>
<dbReference type="KEGG" id="ail:FLP10_08765"/>
<feature type="region of interest" description="Disordered" evidence="10">
    <location>
        <begin position="359"/>
        <end position="392"/>
    </location>
</feature>
<feature type="transmembrane region" description="Helical" evidence="11">
    <location>
        <begin position="331"/>
        <end position="355"/>
    </location>
</feature>
<dbReference type="PANTHER" id="PTHR43289:SF6">
    <property type="entry name" value="SERINE_THREONINE-PROTEIN KINASE NEKL-3"/>
    <property type="match status" value="1"/>
</dbReference>
<dbReference type="Gene3D" id="3.30.10.20">
    <property type="match status" value="1"/>
</dbReference>
<dbReference type="InterPro" id="IPR011009">
    <property type="entry name" value="Kinase-like_dom_sf"/>
</dbReference>
<dbReference type="Pfam" id="PF03793">
    <property type="entry name" value="PASTA"/>
    <property type="match status" value="1"/>
</dbReference>
<evidence type="ECO:0000256" key="11">
    <source>
        <dbReference type="SAM" id="Phobius"/>
    </source>
</evidence>
<accession>A0A5C1YEG7</accession>
<evidence type="ECO:0000256" key="7">
    <source>
        <dbReference type="ARBA" id="ARBA00022840"/>
    </source>
</evidence>
<feature type="compositionally biased region" description="Polar residues" evidence="10">
    <location>
        <begin position="419"/>
        <end position="440"/>
    </location>
</feature>
<organism evidence="14 15">
    <name type="scientific">Agromyces intestinalis</name>
    <dbReference type="NCBI Taxonomy" id="2592652"/>
    <lineage>
        <taxon>Bacteria</taxon>
        <taxon>Bacillati</taxon>
        <taxon>Actinomycetota</taxon>
        <taxon>Actinomycetes</taxon>
        <taxon>Micrococcales</taxon>
        <taxon>Microbacteriaceae</taxon>
        <taxon>Agromyces</taxon>
    </lineage>
</organism>
<evidence type="ECO:0000256" key="4">
    <source>
        <dbReference type="ARBA" id="ARBA00022737"/>
    </source>
</evidence>
<dbReference type="InterPro" id="IPR005543">
    <property type="entry name" value="PASTA_dom"/>
</dbReference>
<feature type="compositionally biased region" description="Low complexity" evidence="10">
    <location>
        <begin position="381"/>
        <end position="390"/>
    </location>
</feature>
<feature type="region of interest" description="Disordered" evidence="10">
    <location>
        <begin position="417"/>
        <end position="446"/>
    </location>
</feature>
<dbReference type="GO" id="GO:0005524">
    <property type="term" value="F:ATP binding"/>
    <property type="evidence" value="ECO:0007669"/>
    <property type="project" value="UniProtKB-KW"/>
</dbReference>
<keyword evidence="11" id="KW-0812">Transmembrane</keyword>
<evidence type="ECO:0000256" key="6">
    <source>
        <dbReference type="ARBA" id="ARBA00022777"/>
    </source>
</evidence>
<dbReference type="SMART" id="SM00220">
    <property type="entry name" value="S_TKc"/>
    <property type="match status" value="1"/>
</dbReference>
<dbReference type="EMBL" id="CP043505">
    <property type="protein sequence ID" value="QEO14496.1"/>
    <property type="molecule type" value="Genomic_DNA"/>
</dbReference>
<evidence type="ECO:0000256" key="5">
    <source>
        <dbReference type="ARBA" id="ARBA00022741"/>
    </source>
</evidence>
<keyword evidence="3" id="KW-0808">Transferase</keyword>
<dbReference type="OrthoDB" id="9762169at2"/>
<keyword evidence="6 14" id="KW-0418">Kinase</keyword>
<dbReference type="FunFam" id="1.10.510.10:FF:000021">
    <property type="entry name" value="Serine/threonine protein kinase"/>
    <property type="match status" value="1"/>
</dbReference>
<feature type="compositionally biased region" description="Low complexity" evidence="10">
    <location>
        <begin position="362"/>
        <end position="373"/>
    </location>
</feature>
<feature type="region of interest" description="Disordered" evidence="10">
    <location>
        <begin position="545"/>
        <end position="574"/>
    </location>
</feature>
<keyword evidence="15" id="KW-1185">Reference proteome</keyword>
<reference evidence="14 15" key="1">
    <citation type="submission" date="2019-09" db="EMBL/GenBank/DDBJ databases">
        <title>Genome sequencing of strain KACC 19306.</title>
        <authorList>
            <person name="Heo J."/>
            <person name="Kim S.-J."/>
            <person name="Kim J.-S."/>
            <person name="Hong S.-B."/>
            <person name="Kwon S.-W."/>
        </authorList>
    </citation>
    <scope>NUCLEOTIDE SEQUENCE [LARGE SCALE GENOMIC DNA]</scope>
    <source>
        <strain evidence="14 15">KACC 19306</strain>
    </source>
</reference>
<evidence type="ECO:0000256" key="9">
    <source>
        <dbReference type="ARBA" id="ARBA00048679"/>
    </source>
</evidence>
<dbReference type="PROSITE" id="PS50853">
    <property type="entry name" value="FN3"/>
    <property type="match status" value="1"/>
</dbReference>
<keyword evidence="7" id="KW-0067">ATP-binding</keyword>
<evidence type="ECO:0000313" key="14">
    <source>
        <dbReference type="EMBL" id="QEO14496.1"/>
    </source>
</evidence>
<dbReference type="Proteomes" id="UP000324678">
    <property type="component" value="Chromosome"/>
</dbReference>
<comment type="catalytic activity">
    <reaction evidence="8">
        <text>L-threonyl-[protein] + ATP = O-phospho-L-threonyl-[protein] + ADP + H(+)</text>
        <dbReference type="Rhea" id="RHEA:46608"/>
        <dbReference type="Rhea" id="RHEA-COMP:11060"/>
        <dbReference type="Rhea" id="RHEA-COMP:11605"/>
        <dbReference type="ChEBI" id="CHEBI:15378"/>
        <dbReference type="ChEBI" id="CHEBI:30013"/>
        <dbReference type="ChEBI" id="CHEBI:30616"/>
        <dbReference type="ChEBI" id="CHEBI:61977"/>
        <dbReference type="ChEBI" id="CHEBI:456216"/>
        <dbReference type="EC" id="2.7.11.1"/>
    </reaction>
</comment>
<dbReference type="CDD" id="cd14014">
    <property type="entry name" value="STKc_PknB_like"/>
    <property type="match status" value="1"/>
</dbReference>
<protein>
    <recommendedName>
        <fullName evidence="1">non-specific serine/threonine protein kinase</fullName>
        <ecNumber evidence="1">2.7.11.1</ecNumber>
    </recommendedName>
</protein>
<dbReference type="Gene3D" id="3.30.200.20">
    <property type="entry name" value="Phosphorylase Kinase, domain 1"/>
    <property type="match status" value="1"/>
</dbReference>
<dbReference type="InterPro" id="IPR003961">
    <property type="entry name" value="FN3_dom"/>
</dbReference>
<name>A0A5C1YEG7_9MICO</name>
<gene>
    <name evidence="14" type="ORF">FLP10_08765</name>
</gene>
<comment type="catalytic activity">
    <reaction evidence="9">
        <text>L-seryl-[protein] + ATP = O-phospho-L-seryl-[protein] + ADP + H(+)</text>
        <dbReference type="Rhea" id="RHEA:17989"/>
        <dbReference type="Rhea" id="RHEA-COMP:9863"/>
        <dbReference type="Rhea" id="RHEA-COMP:11604"/>
        <dbReference type="ChEBI" id="CHEBI:15378"/>
        <dbReference type="ChEBI" id="CHEBI:29999"/>
        <dbReference type="ChEBI" id="CHEBI:30616"/>
        <dbReference type="ChEBI" id="CHEBI:83421"/>
        <dbReference type="ChEBI" id="CHEBI:456216"/>
        <dbReference type="EC" id="2.7.11.1"/>
    </reaction>
</comment>
<dbReference type="GO" id="GO:0004674">
    <property type="term" value="F:protein serine/threonine kinase activity"/>
    <property type="evidence" value="ECO:0007669"/>
    <property type="project" value="UniProtKB-KW"/>
</dbReference>
<sequence>MRPSAGLTFGGRYELQSRIAIGGMGEVWQATDLVIGRQVAIKILKDEYLGDPGFLERFRAEARHAALVNHEGIANVFDYGEEEGSAYLVMELVPGEALSTILEREHVLSTDKVLDIVAQTAAALQAAHAAGLVHRDIKPGNLLITPDGRVKITDFGIARIADQVPLTATGQVMGTVQYLSPEQASGHPASPTTDIYSLGIVAYECLAGRRPFTGESQVAIAMAQINETPPDLPLTVSEPVRNLVYACIAKNPADRPPSAAHLSRAASALRRGDVQGAAAAVPAVLGTMGAATAATMLMPQQGATTATTVLPATPAGDAPGDEQAPKKRSPWTWPLIVLIVILAIVLIGTIVALAVNSGGSGPATPTTKTATAPPTEPTTAPPTAETPTTPSTVQVDRNAYLGMNVDDAAAAIEALGLPTSRQSGGRATDPGQTNTVTDVNPSGPVQPGTTIVLTFLEAPEEPAAPTGNPTVSSETVEPGGTVTVSWPAQTCPAGQTLSGYEITASNGANPPSSVVPAGSTSTPVTAPDAAGTFDVAFSYFCGQLQSPKSGSTTVTVEAAPADGGGGGSASKPEN</sequence>
<dbReference type="InterPro" id="IPR008271">
    <property type="entry name" value="Ser/Thr_kinase_AS"/>
</dbReference>
<evidence type="ECO:0000256" key="2">
    <source>
        <dbReference type="ARBA" id="ARBA00022527"/>
    </source>
</evidence>
<keyword evidence="11" id="KW-0472">Membrane</keyword>
<keyword evidence="11" id="KW-1133">Transmembrane helix</keyword>